<evidence type="ECO:0000313" key="1">
    <source>
        <dbReference type="EMBL" id="GME28584.1"/>
    </source>
</evidence>
<comment type="caution">
    <text evidence="1">The sequence shown here is derived from an EMBL/GenBank/DDBJ whole genome shotgun (WGS) entry which is preliminary data.</text>
</comment>
<gene>
    <name evidence="1" type="primary">g8466</name>
    <name evidence="1" type="ORF">NpPPO83_00008466</name>
</gene>
<name>A0ACB5S761_9PEZI</name>
<evidence type="ECO:0000313" key="2">
    <source>
        <dbReference type="Proteomes" id="UP001165186"/>
    </source>
</evidence>
<dbReference type="EMBL" id="BSXG01000049">
    <property type="protein sequence ID" value="GME28584.1"/>
    <property type="molecule type" value="Genomic_DNA"/>
</dbReference>
<organism evidence="1 2">
    <name type="scientific">Neofusicoccum parvum</name>
    <dbReference type="NCBI Taxonomy" id="310453"/>
    <lineage>
        <taxon>Eukaryota</taxon>
        <taxon>Fungi</taxon>
        <taxon>Dikarya</taxon>
        <taxon>Ascomycota</taxon>
        <taxon>Pezizomycotina</taxon>
        <taxon>Dothideomycetes</taxon>
        <taxon>Dothideomycetes incertae sedis</taxon>
        <taxon>Botryosphaeriales</taxon>
        <taxon>Botryosphaeriaceae</taxon>
        <taxon>Neofusicoccum</taxon>
    </lineage>
</organism>
<protein>
    <submittedName>
        <fullName evidence="1">Uncharacterized protein LTHEOB_759</fullName>
    </submittedName>
</protein>
<proteinExistence type="predicted"/>
<reference evidence="1" key="1">
    <citation type="submission" date="2024-09" db="EMBL/GenBank/DDBJ databases">
        <title>Draft Genome Sequences of Neofusicoccum parvum.</title>
        <authorList>
            <person name="Ashida A."/>
            <person name="Camagna M."/>
            <person name="Tanaka A."/>
            <person name="Takemoto D."/>
        </authorList>
    </citation>
    <scope>NUCLEOTIDE SEQUENCE</scope>
    <source>
        <strain evidence="1">PPO83</strain>
    </source>
</reference>
<sequence length="432" mass="46945">MRPPVTSNWYSWMCSQYGYYFDWLDGTDGKHVTPPDFVKAMPKEDYCSEGYWKKVQANETWSVYGFDIDYCLSEKLSDQCSLNVTVSLLMVVIAFNFVKVVVISMTLFTVKDKPLITIGDAVASFIRERDTTTEGMCLLTKEDVIQRTRTQTKDSRGPFSLFKKRPASRGSFQLLSPKPFKPSNPRGFHAASRARWLTTSILTLTALLALLGLLTYALVTLQRDASLGNLPSIWSLGLHTTSPHTLITHWSLPLTGRTATTPAILISNTPQALLTLLTLHLNALLTALSAAREHAAHASRPRTLRVAGAPPTAAQRSTYFLQLPYRLGAPAAVLAVLAHWCLSQALFVAKVDGADARGRPRRDWAFSIMTCGYSPLALVLAAGVVAVGWAVVVALGARRVRAGGMPVAGCCSVVVAAACQGPEGTGEGRGLM</sequence>
<accession>A0ACB5S761</accession>
<keyword evidence="2" id="KW-1185">Reference proteome</keyword>
<dbReference type="Proteomes" id="UP001165186">
    <property type="component" value="Unassembled WGS sequence"/>
</dbReference>